<dbReference type="Proteomes" id="UP000005640">
    <property type="component" value="Chromosome 18"/>
</dbReference>
<reference evidence="10 11" key="2">
    <citation type="journal article" date="2004" name="Nature">
        <title>Finishing the euchromatic sequence of the human genome.</title>
        <authorList>
            <consortium name="International Human Genome Sequencing Consortium"/>
        </authorList>
    </citation>
    <scope>NUCLEOTIDE SEQUENCE [LARGE SCALE GENOMIC DNA]</scope>
</reference>
<feature type="region of interest" description="Disordered" evidence="8">
    <location>
        <begin position="60"/>
        <end position="85"/>
    </location>
</feature>
<feature type="transmembrane region" description="Helical" evidence="9">
    <location>
        <begin position="28"/>
        <end position="49"/>
    </location>
</feature>
<dbReference type="SMR" id="A0A7I2V3W1"/>
<dbReference type="OpenTargets" id="ENSG00000168675"/>
<evidence type="ECO:0007829" key="13">
    <source>
        <dbReference type="ProteomicsDB" id="A0A7I2V3W1"/>
    </source>
</evidence>
<keyword evidence="7 9" id="KW-0472">Membrane</keyword>
<keyword evidence="11" id="KW-1185">Reference proteome</keyword>
<reference evidence="10 11" key="3">
    <citation type="journal article" date="2005" name="Nature">
        <title>DNA sequence and analysis of human chromosome 18.</title>
        <authorList>
            <person name="Nusbaum C."/>
            <person name="Zody M.C."/>
            <person name="Borowsky M.L."/>
            <person name="Kamal M."/>
            <person name="Kodira C.D."/>
            <person name="Taylor T.D."/>
            <person name="Whittaker C.A."/>
            <person name="Chang J.L."/>
            <person name="Cuomo C.A."/>
            <person name="Dewar K."/>
            <person name="FitzGerald M.G."/>
            <person name="Yang X."/>
            <person name="Abouelleil A."/>
            <person name="Allen N.R."/>
            <person name="Anderson S."/>
            <person name="Bloom T."/>
            <person name="Bugalter B."/>
            <person name="Butler J."/>
            <person name="Cook A."/>
            <person name="DeCaprio D."/>
            <person name="Engels R."/>
            <person name="Garber M."/>
            <person name="Gnirke A."/>
            <person name="Hafez N."/>
            <person name="Hall J.L."/>
            <person name="Norman C.H."/>
            <person name="Itoh T."/>
            <person name="Jaffe D.B."/>
            <person name="Kuroki Y."/>
            <person name="Lehoczky J."/>
            <person name="Lui A."/>
            <person name="Macdonald P."/>
            <person name="Mauceli E."/>
            <person name="Mikkelsen T.S."/>
            <person name="Naylor J.W."/>
            <person name="Nicol R."/>
            <person name="Nguyen C."/>
            <person name="Noguchi H."/>
            <person name="O'Leary S.B."/>
            <person name="O'Neill K."/>
            <person name="Piqani B."/>
            <person name="Smith C.L."/>
            <person name="Talamas J.A."/>
            <person name="Topham K."/>
            <person name="Totoki Y."/>
            <person name="Toyoda A."/>
            <person name="Wain H.M."/>
            <person name="Young S.K."/>
            <person name="Zeng Q."/>
            <person name="Zimmer A.R."/>
            <person name="Fujiyama A."/>
            <person name="Hattori M."/>
            <person name="Birren B.W."/>
            <person name="Sakaki Y."/>
            <person name="Lander E.S."/>
        </authorList>
    </citation>
    <scope>NUCLEOTIDE SEQUENCE [LARGE SCALE GENOMIC DNA]</scope>
</reference>
<keyword evidence="6 9" id="KW-1133">Transmembrane helix</keyword>
<evidence type="ECO:0000256" key="6">
    <source>
        <dbReference type="ARBA" id="ARBA00022989"/>
    </source>
</evidence>
<comment type="subcellular location">
    <subcellularLocation>
        <location evidence="1">Early endosome membrane</location>
        <topology evidence="1">Single-pass membrane protein</topology>
    </subcellularLocation>
</comment>
<dbReference type="PANTHER" id="PTHR16514">
    <property type="entry name" value="LOW DENSITY LIPOPROTEIN RECEPTOR CLASS A DOMAIN-CONTAINING 4A"/>
    <property type="match status" value="1"/>
</dbReference>
<dbReference type="PANTHER" id="PTHR16514:SF4">
    <property type="entry name" value="LOW-DENSITY LIPOPROTEIN RECEPTOR CLASS A DOMAIN-CONTAINING PROTEIN 4"/>
    <property type="match status" value="1"/>
</dbReference>
<reference evidence="10" key="4">
    <citation type="submission" date="2025-08" db="UniProtKB">
        <authorList>
            <consortium name="Ensembl"/>
        </authorList>
    </citation>
    <scope>IDENTIFICATION</scope>
</reference>
<evidence type="ECO:0000256" key="8">
    <source>
        <dbReference type="SAM" id="MobiDB-lite"/>
    </source>
</evidence>
<dbReference type="InterPro" id="IPR043445">
    <property type="entry name" value="TMEPAI/LRAD4"/>
</dbReference>
<evidence type="ECO:0000256" key="5">
    <source>
        <dbReference type="ARBA" id="ARBA00022753"/>
    </source>
</evidence>
<evidence type="ECO:0000313" key="10">
    <source>
        <dbReference type="Ensembl" id="ENSP00000503617.1"/>
    </source>
</evidence>
<evidence type="ECO:0000256" key="4">
    <source>
        <dbReference type="ARBA" id="ARBA00022700"/>
    </source>
</evidence>
<dbReference type="GO" id="GO:0030512">
    <property type="term" value="P:negative regulation of transforming growth factor beta receptor signaling pathway"/>
    <property type="evidence" value="ECO:0007669"/>
    <property type="project" value="InterPro"/>
</dbReference>
<dbReference type="AlphaFoldDB" id="A0A7I2V3W1"/>
<keyword evidence="3 9" id="KW-0812">Transmembrane</keyword>
<keyword evidence="12 13" id="KW-1267">Proteomics identification</keyword>
<evidence type="ECO:0000256" key="9">
    <source>
        <dbReference type="SAM" id="Phobius"/>
    </source>
</evidence>
<dbReference type="GeneTree" id="ENSGT00390000000724"/>
<dbReference type="Ensembl" id="ENST00000676773.1">
    <property type="protein sequence ID" value="ENSP00000503617.1"/>
    <property type="gene ID" value="ENSG00000168675.19"/>
</dbReference>
<dbReference type="Bgee" id="ENSG00000168675">
    <property type="expression patterns" value="Expressed in endothelial cell and 191 other cell types or tissues"/>
</dbReference>
<gene>
    <name evidence="10" type="primary">LDLRAD4</name>
</gene>
<evidence type="ECO:0000313" key="11">
    <source>
        <dbReference type="Proteomes" id="UP000005640"/>
    </source>
</evidence>
<dbReference type="GO" id="GO:0070412">
    <property type="term" value="F:R-SMAD binding"/>
    <property type="evidence" value="ECO:0007669"/>
    <property type="project" value="InterPro"/>
</dbReference>
<dbReference type="EMBL" id="AP005131">
    <property type="status" value="NOT_ANNOTATED_CDS"/>
    <property type="molecule type" value="Genomic_DNA"/>
</dbReference>
<name>A0A7I2V3W1_HUMAN</name>
<evidence type="ECO:0007829" key="12">
    <source>
        <dbReference type="PeptideAtlas" id="A0A7I2V3W1"/>
    </source>
</evidence>
<evidence type="ECO:0000256" key="1">
    <source>
        <dbReference type="ARBA" id="ARBA00004391"/>
    </source>
</evidence>
<organism evidence="10 11">
    <name type="scientific">Homo sapiens</name>
    <name type="common">Human</name>
    <dbReference type="NCBI Taxonomy" id="9606"/>
    <lineage>
        <taxon>Eukaryota</taxon>
        <taxon>Metazoa</taxon>
        <taxon>Chordata</taxon>
        <taxon>Craniata</taxon>
        <taxon>Vertebrata</taxon>
        <taxon>Euteleostomi</taxon>
        <taxon>Mammalia</taxon>
        <taxon>Eutheria</taxon>
        <taxon>Euarchontoglires</taxon>
        <taxon>Primates</taxon>
        <taxon>Haplorrhini</taxon>
        <taxon>Catarrhini</taxon>
        <taxon>Hominidae</taxon>
        <taxon>Homo</taxon>
    </lineage>
</organism>
<comment type="similarity">
    <text evidence="2">Belongs to the PMEPA1 family.</text>
</comment>
<dbReference type="Ensembl" id="ENST00000676773.1">
    <property type="protein sequence ID" value="ENSP00000503617.1"/>
    <property type="gene ID" value="ENSG00000168675.20"/>
</dbReference>
<evidence type="ECO:0000256" key="2">
    <source>
        <dbReference type="ARBA" id="ARBA00009908"/>
    </source>
</evidence>
<proteinExistence type="evidence at protein level"/>
<dbReference type="HGNC" id="HGNC:1224">
    <property type="gene designation" value="LDLRAD4"/>
</dbReference>
<evidence type="ECO:0000256" key="3">
    <source>
        <dbReference type="ARBA" id="ARBA00022692"/>
    </source>
</evidence>
<dbReference type="GO" id="GO:0031901">
    <property type="term" value="C:early endosome membrane"/>
    <property type="evidence" value="ECO:0007669"/>
    <property type="project" value="UniProtKB-SubCell"/>
</dbReference>
<reference evidence="10 11" key="1">
    <citation type="journal article" date="2001" name="Nature">
        <title>Initial sequencing and analysis of the human genome.</title>
        <authorList>
            <consortium name="International Human Genome Sequencing Consortium"/>
            <person name="Lander E.S."/>
            <person name="Linton L.M."/>
            <person name="Birren B."/>
            <person name="Nusbaum C."/>
            <person name="Zody M.C."/>
            <person name="Baldwin J."/>
            <person name="Devon K."/>
            <person name="Dewar K."/>
            <person name="Doyle M."/>
            <person name="FitzHugh W."/>
            <person name="Funke R."/>
            <person name="Gage D."/>
            <person name="Harris K."/>
            <person name="Heaford A."/>
            <person name="Howland J."/>
            <person name="Kann L."/>
            <person name="Lehoczky J."/>
            <person name="LeVine R."/>
            <person name="McEwan P."/>
            <person name="McKernan K."/>
            <person name="Meldrim J."/>
            <person name="Mesirov J.P."/>
            <person name="Miranda C."/>
            <person name="Morris W."/>
            <person name="Naylor J."/>
            <person name="Raymond C."/>
            <person name="Rosetti M."/>
            <person name="Santos R."/>
            <person name="Sheridan A."/>
            <person name="Sougnez C."/>
            <person name="Stange-Thomann N."/>
            <person name="Stojanovic N."/>
            <person name="Subramanian A."/>
            <person name="Wyman D."/>
            <person name="Rogers J."/>
            <person name="Sulston J."/>
            <person name="Ainscough R."/>
            <person name="Beck S."/>
            <person name="Bentley D."/>
            <person name="Burton J."/>
            <person name="Clee C."/>
            <person name="Carter N."/>
            <person name="Coulson A."/>
            <person name="Deadman R."/>
            <person name="Deloukas P."/>
            <person name="Dunham A."/>
            <person name="Dunham I."/>
            <person name="Durbin R."/>
            <person name="French L."/>
            <person name="Grafham D."/>
            <person name="Gregory S."/>
            <person name="Hubbard T."/>
            <person name="Humphray S."/>
            <person name="Hunt A."/>
            <person name="Jones M."/>
            <person name="Lloyd C."/>
            <person name="McMurray A."/>
            <person name="Matthews L."/>
            <person name="Mercer S."/>
            <person name="Milne S."/>
            <person name="Mullikin J.C."/>
            <person name="Mungall A."/>
            <person name="Plumb R."/>
            <person name="Ross M."/>
            <person name="Shownkeen R."/>
            <person name="Sims S."/>
            <person name="Waterston R.H."/>
            <person name="Wilson R.K."/>
            <person name="Hillier L.W."/>
            <person name="McPherson J.D."/>
            <person name="Marra M.A."/>
            <person name="Mardis E.R."/>
            <person name="Fulton L.A."/>
            <person name="Chinwalla A.T."/>
            <person name="Pepin K.H."/>
            <person name="Gish W.R."/>
            <person name="Chissoe S.L."/>
            <person name="Wendl M.C."/>
            <person name="Delehaunty K.D."/>
            <person name="Miner T.L."/>
            <person name="Delehaunty A."/>
            <person name="Kramer J.B."/>
            <person name="Cook L.L."/>
            <person name="Fulton R.S."/>
            <person name="Johnson D.L."/>
            <person name="Minx P.J."/>
            <person name="Clifton S.W."/>
            <person name="Hawkins T."/>
            <person name="Branscomb E."/>
            <person name="Predki P."/>
            <person name="Richardson P."/>
            <person name="Wenning S."/>
            <person name="Slezak T."/>
            <person name="Doggett N."/>
            <person name="Cheng J.F."/>
            <person name="Olsen A."/>
            <person name="Lucas S."/>
            <person name="Elkin C."/>
            <person name="Uberbacher E."/>
            <person name="Frazier M."/>
            <person name="Gibbs R.A."/>
            <person name="Muzny D.M."/>
            <person name="Scherer S.E."/>
            <person name="Bouck J.B."/>
            <person name="Sodergren E.J."/>
            <person name="Worley K.C."/>
            <person name="Rives C.M."/>
            <person name="Gorrell J.H."/>
            <person name="Metzker M.L."/>
            <person name="Naylor S.L."/>
            <person name="Kucherlapati R.S."/>
            <person name="Nelson D.L."/>
            <person name="Weinstock G.M."/>
            <person name="Sakaki Y."/>
            <person name="Fujiyama A."/>
            <person name="Hattori M."/>
            <person name="Yada T."/>
            <person name="Toyoda A."/>
            <person name="Itoh T."/>
            <person name="Kawagoe C."/>
            <person name="Watanabe H."/>
            <person name="Totoki Y."/>
            <person name="Taylor T."/>
            <person name="Weissenbach J."/>
            <person name="Heilig R."/>
            <person name="Saurin W."/>
            <person name="Artiguenave F."/>
            <person name="Brottier P."/>
            <person name="Bruls T."/>
            <person name="Pelletier E."/>
            <person name="Robert C."/>
            <person name="Wincker P."/>
            <person name="Smith D.R."/>
            <person name="Doucette-Stamm L."/>
            <person name="Rubenfield M."/>
            <person name="Weinstock K."/>
            <person name="Lee H.M."/>
            <person name="Dubois J."/>
            <person name="Rosenthal A."/>
            <person name="Platzer M."/>
            <person name="Nyakatura G."/>
            <person name="Taudien S."/>
            <person name="Rump A."/>
            <person name="Yang H."/>
            <person name="Yu J."/>
            <person name="Wang J."/>
            <person name="Huang G."/>
            <person name="Gu J."/>
            <person name="Hood L."/>
            <person name="Rowen L."/>
            <person name="Madan A."/>
            <person name="Qin S."/>
            <person name="Davis R.W."/>
            <person name="Federspiel N.A."/>
            <person name="Abola A.P."/>
            <person name="Proctor M.J."/>
            <person name="Myers R.M."/>
            <person name="Schmutz J."/>
            <person name="Dickson M."/>
            <person name="Grimwood J."/>
            <person name="Cox D.R."/>
            <person name="Olson M.V."/>
            <person name="Kaul R."/>
            <person name="Raymond C."/>
            <person name="Shimizu N."/>
            <person name="Kawasaki K."/>
            <person name="Minoshima S."/>
            <person name="Evans G.A."/>
            <person name="Athanasiou M."/>
            <person name="Schultz R."/>
            <person name="Roe B.A."/>
            <person name="Chen F."/>
            <person name="Pan H."/>
            <person name="Ramser J."/>
            <person name="Lehrach H."/>
            <person name="Reinhardt R."/>
            <person name="McCombie W.R."/>
            <person name="de la Bastide M."/>
            <person name="Dedhia N."/>
            <person name="Blocker H."/>
            <person name="Hornischer K."/>
            <person name="Nordsiek G."/>
            <person name="Agarwala R."/>
            <person name="Aravind L."/>
            <person name="Bailey J.A."/>
            <person name="Bateman A."/>
            <person name="Batzoglou S."/>
            <person name="Birney E."/>
            <person name="Bork P."/>
            <person name="Brown D.G."/>
            <person name="Burge C.B."/>
            <person name="Cerutti L."/>
            <person name="Chen H.C."/>
            <person name="Church D."/>
            <person name="Clamp M."/>
            <person name="Copley R.R."/>
            <person name="Doerks T."/>
            <person name="Eddy S.R."/>
            <person name="Eichler E.E."/>
            <person name="Furey T.S."/>
            <person name="Galagan J."/>
            <person name="Gilbert J.G."/>
            <person name="Harmon C."/>
            <person name="Hayashizaki Y."/>
            <person name="Haussler D."/>
            <person name="Hermjakob H."/>
            <person name="Hokamp K."/>
            <person name="Jang W."/>
            <person name="Johnson L.S."/>
            <person name="Jones T.A."/>
            <person name="Kasif S."/>
            <person name="Kaspryzk A."/>
            <person name="Kennedy S."/>
            <person name="Kent W.J."/>
            <person name="Kitts P."/>
            <person name="Koonin E.V."/>
            <person name="Korf I."/>
            <person name="Kulp D."/>
            <person name="Lancet D."/>
            <person name="Lowe T.M."/>
            <person name="McLysaght A."/>
            <person name="Mikkelsen T."/>
            <person name="Moran J.V."/>
            <person name="Mulder N."/>
            <person name="Pollara V.J."/>
            <person name="Ponting C.P."/>
            <person name="Schuler G."/>
            <person name="Schultz J."/>
            <person name="Slater G."/>
            <person name="Smit A.F."/>
            <person name="Stupka E."/>
            <person name="Szustakowski J."/>
            <person name="Thierry-Mieg D."/>
            <person name="Thierry-Mieg J."/>
            <person name="Wagner L."/>
            <person name="Wallis J."/>
            <person name="Wheeler R."/>
            <person name="Williams A."/>
            <person name="Wolf Y.I."/>
            <person name="Wolfe K.H."/>
            <person name="Yang S.P."/>
            <person name="Yeh R.F."/>
            <person name="Collins F."/>
            <person name="Guyer M.S."/>
            <person name="Peterson J."/>
            <person name="Felsenfeld A."/>
            <person name="Wetterstrand K.A."/>
            <person name="Patrinos A."/>
            <person name="Morgan M.J."/>
            <person name="de Jong P."/>
            <person name="Catanese J.J."/>
            <person name="Osoegawa K."/>
            <person name="Shizuya H."/>
            <person name="Choi S."/>
            <person name="Chen Y.J."/>
        </authorList>
    </citation>
    <scope>NUCLEOTIDE SEQUENCE [LARGE SCALE GENOMIC DNA]</scope>
</reference>
<dbReference type="EMBL" id="AP002505">
    <property type="status" value="NOT_ANNOTATED_CDS"/>
    <property type="molecule type" value="Genomic_DNA"/>
</dbReference>
<dbReference type="EMBL" id="AP002439">
    <property type="status" value="NOT_ANNOTATED_CDS"/>
    <property type="molecule type" value="Genomic_DNA"/>
</dbReference>
<dbReference type="OrthoDB" id="10038550at2759"/>
<accession>A0A7I2V3W1</accession>
<dbReference type="EMBL" id="AP001010">
    <property type="status" value="NOT_ANNOTATED_CDS"/>
    <property type="molecule type" value="Genomic_DNA"/>
</dbReference>
<keyword evidence="4" id="KW-0734">Signal transduction inhibitor</keyword>
<evidence type="ECO:0000256" key="7">
    <source>
        <dbReference type="ARBA" id="ARBA00023136"/>
    </source>
</evidence>
<sequence>MSSDHLNNSTLKEAQFKDLFLKKAELEFAQIIIIVVVVTVMVVVIVCLLNHYKVSTRSFINRPNQSRRREDGLPQEGCLWPSDSAAPRLGASEVLSSRAGRDLRKQAALSCPRKL</sequence>
<keyword evidence="5" id="KW-0967">Endosome</keyword>
<reference evidence="10" key="5">
    <citation type="submission" date="2025-09" db="UniProtKB">
        <authorList>
            <consortium name="Ensembl"/>
        </authorList>
    </citation>
    <scope>IDENTIFICATION</scope>
</reference>
<protein>
    <submittedName>
        <fullName evidence="10">Low density lipoprotein receptor class A domain containing 4</fullName>
    </submittedName>
</protein>